<organism evidence="10 11">
    <name type="scientific">Solidesulfovibrio aerotolerans</name>
    <dbReference type="NCBI Taxonomy" id="295255"/>
    <lineage>
        <taxon>Bacteria</taxon>
        <taxon>Pseudomonadati</taxon>
        <taxon>Thermodesulfobacteriota</taxon>
        <taxon>Desulfovibrionia</taxon>
        <taxon>Desulfovibrionales</taxon>
        <taxon>Desulfovibrionaceae</taxon>
        <taxon>Solidesulfovibrio</taxon>
    </lineage>
</organism>
<keyword evidence="11" id="KW-1185">Reference proteome</keyword>
<feature type="binding site" evidence="9">
    <location>
        <position position="130"/>
    </location>
    <ligand>
        <name>(2S)-2-hydroxy-3-oxobutyl phosphate</name>
        <dbReference type="ChEBI" id="CHEBI:58830"/>
    </ligand>
</feature>
<dbReference type="Proteomes" id="UP000482487">
    <property type="component" value="Unassembled WGS sequence"/>
</dbReference>
<dbReference type="InterPro" id="IPR002180">
    <property type="entry name" value="LS/RS"/>
</dbReference>
<feature type="binding site" evidence="9">
    <location>
        <position position="25"/>
    </location>
    <ligand>
        <name>5-amino-6-(D-ribitylamino)uracil</name>
        <dbReference type="ChEBI" id="CHEBI:15934"/>
    </ligand>
</feature>
<dbReference type="HAMAP" id="MF_00178">
    <property type="entry name" value="Lumazine_synth"/>
    <property type="match status" value="1"/>
</dbReference>
<evidence type="ECO:0000256" key="3">
    <source>
        <dbReference type="ARBA" id="ARBA00012664"/>
    </source>
</evidence>
<evidence type="ECO:0000256" key="9">
    <source>
        <dbReference type="HAMAP-Rule" id="MF_00178"/>
    </source>
</evidence>
<dbReference type="EC" id="2.5.1.78" evidence="3 9"/>
<sequence>MLHVSTIEGQLDAKGLKFALVAGRFNDFITERLVGGAVDYLTRHGGDRADITIVRVPGAFEIPLAAKKLATSGKYNGVVCLGAVIRGATPHFDYVANECVKGLAQVMLDTNVPVGFGVLTVDTLEQAIERAGSKAGNKGVEAAAAVLEMVRVLEQI</sequence>
<dbReference type="RefSeq" id="WP_160959011.1">
    <property type="nucleotide sequence ID" value="NZ_WVUD01000004.1"/>
</dbReference>
<comment type="caution">
    <text evidence="10">The sequence shown here is derived from an EMBL/GenBank/DDBJ whole genome shotgun (WGS) entry which is preliminary data.</text>
</comment>
<dbReference type="GO" id="GO:0009231">
    <property type="term" value="P:riboflavin biosynthetic process"/>
    <property type="evidence" value="ECO:0007669"/>
    <property type="project" value="UniProtKB-UniRule"/>
</dbReference>
<feature type="binding site" evidence="9">
    <location>
        <begin position="88"/>
        <end position="89"/>
    </location>
    <ligand>
        <name>(2S)-2-hydroxy-3-oxobutyl phosphate</name>
        <dbReference type="ChEBI" id="CHEBI:58830"/>
    </ligand>
</feature>
<keyword evidence="4 9" id="KW-0686">Riboflavin biosynthesis</keyword>
<feature type="active site" description="Proton donor" evidence="9">
    <location>
        <position position="91"/>
    </location>
</feature>
<dbReference type="NCBIfam" id="TIGR00114">
    <property type="entry name" value="lumazine-synth"/>
    <property type="match status" value="1"/>
</dbReference>
<keyword evidence="5 9" id="KW-0808">Transferase</keyword>
<comment type="catalytic activity">
    <reaction evidence="6 9">
        <text>(2S)-2-hydroxy-3-oxobutyl phosphate + 5-amino-6-(D-ribitylamino)uracil = 6,7-dimethyl-8-(1-D-ribityl)lumazine + phosphate + 2 H2O + H(+)</text>
        <dbReference type="Rhea" id="RHEA:26152"/>
        <dbReference type="ChEBI" id="CHEBI:15377"/>
        <dbReference type="ChEBI" id="CHEBI:15378"/>
        <dbReference type="ChEBI" id="CHEBI:15934"/>
        <dbReference type="ChEBI" id="CHEBI:43474"/>
        <dbReference type="ChEBI" id="CHEBI:58201"/>
        <dbReference type="ChEBI" id="CHEBI:58830"/>
        <dbReference type="EC" id="2.5.1.78"/>
    </reaction>
</comment>
<reference evidence="10 11" key="1">
    <citation type="submission" date="2020-01" db="EMBL/GenBank/DDBJ databases">
        <title>Genome sequence of Desulfovibrio aerotolerans DSM 16695(T).</title>
        <authorList>
            <person name="Karnachuk O."/>
            <person name="Avakyan M."/>
            <person name="Mardanov A."/>
            <person name="Kadnikov V."/>
            <person name="Ravin N."/>
        </authorList>
    </citation>
    <scope>NUCLEOTIDE SEQUENCE [LARGE SCALE GENOMIC DNA]</scope>
    <source>
        <strain evidence="10 11">DSM 16695</strain>
    </source>
</reference>
<comment type="function">
    <text evidence="7 9">Catalyzes the formation of 6,7-dimethyl-8-ribityllumazine by condensation of 5-amino-6-(D-ribitylamino)uracil with 3,4-dihydroxy-2-butanone 4-phosphate. This is the penultimate step in the biosynthesis of riboflavin.</text>
</comment>
<dbReference type="PANTHER" id="PTHR21058:SF0">
    <property type="entry name" value="6,7-DIMETHYL-8-RIBITYLLUMAZINE SYNTHASE"/>
    <property type="match status" value="1"/>
</dbReference>
<comment type="pathway">
    <text evidence="1 9">Cofactor biosynthesis; riboflavin biosynthesis; riboflavin from 2-hydroxy-3-oxobutyl phosphate and 5-amino-6-(D-ribitylamino)uracil: step 1/2.</text>
</comment>
<dbReference type="GO" id="GO:0009349">
    <property type="term" value="C:riboflavin synthase complex"/>
    <property type="evidence" value="ECO:0007669"/>
    <property type="project" value="UniProtKB-UniRule"/>
</dbReference>
<dbReference type="InterPro" id="IPR034964">
    <property type="entry name" value="LS"/>
</dbReference>
<feature type="binding site" evidence="9">
    <location>
        <begin position="59"/>
        <end position="61"/>
    </location>
    <ligand>
        <name>5-amino-6-(D-ribitylamino)uracil</name>
        <dbReference type="ChEBI" id="CHEBI:15934"/>
    </ligand>
</feature>
<dbReference type="CDD" id="cd09209">
    <property type="entry name" value="Lumazine_synthase-I"/>
    <property type="match status" value="1"/>
</dbReference>
<dbReference type="PANTHER" id="PTHR21058">
    <property type="entry name" value="6,7-DIMETHYL-8-RIBITYLLUMAZINE SYNTHASE DMRL SYNTHASE LUMAZINE SYNTHASE"/>
    <property type="match status" value="1"/>
</dbReference>
<evidence type="ECO:0000256" key="2">
    <source>
        <dbReference type="ARBA" id="ARBA00007424"/>
    </source>
</evidence>
<dbReference type="InterPro" id="IPR036467">
    <property type="entry name" value="LS/RS_sf"/>
</dbReference>
<dbReference type="AlphaFoldDB" id="A0A7C9MN39"/>
<dbReference type="OrthoDB" id="9809709at2"/>
<proteinExistence type="inferred from homology"/>
<evidence type="ECO:0000256" key="1">
    <source>
        <dbReference type="ARBA" id="ARBA00004917"/>
    </source>
</evidence>
<dbReference type="GO" id="GO:0000906">
    <property type="term" value="F:6,7-dimethyl-8-ribityllumazine synthase activity"/>
    <property type="evidence" value="ECO:0007669"/>
    <property type="project" value="UniProtKB-UniRule"/>
</dbReference>
<evidence type="ECO:0000313" key="11">
    <source>
        <dbReference type="Proteomes" id="UP000482487"/>
    </source>
</evidence>
<dbReference type="FunFam" id="3.40.50.960:FF:000001">
    <property type="entry name" value="6,7-dimethyl-8-ribityllumazine synthase"/>
    <property type="match status" value="1"/>
</dbReference>
<dbReference type="GO" id="GO:0005829">
    <property type="term" value="C:cytosol"/>
    <property type="evidence" value="ECO:0007669"/>
    <property type="project" value="TreeGrafter"/>
</dbReference>
<dbReference type="Pfam" id="PF00885">
    <property type="entry name" value="DMRL_synthase"/>
    <property type="match status" value="1"/>
</dbReference>
<evidence type="ECO:0000256" key="8">
    <source>
        <dbReference type="ARBA" id="ARBA00072606"/>
    </source>
</evidence>
<evidence type="ECO:0000256" key="4">
    <source>
        <dbReference type="ARBA" id="ARBA00022619"/>
    </source>
</evidence>
<evidence type="ECO:0000256" key="7">
    <source>
        <dbReference type="ARBA" id="ARBA00058151"/>
    </source>
</evidence>
<gene>
    <name evidence="9" type="primary">ribH</name>
    <name evidence="10" type="ORF">GTA51_04365</name>
</gene>
<evidence type="ECO:0000256" key="6">
    <source>
        <dbReference type="ARBA" id="ARBA00048785"/>
    </source>
</evidence>
<comment type="similarity">
    <text evidence="2 9">Belongs to the DMRL synthase family.</text>
</comment>
<evidence type="ECO:0000256" key="5">
    <source>
        <dbReference type="ARBA" id="ARBA00022679"/>
    </source>
</evidence>
<dbReference type="SUPFAM" id="SSF52121">
    <property type="entry name" value="Lumazine synthase"/>
    <property type="match status" value="1"/>
</dbReference>
<evidence type="ECO:0000313" key="10">
    <source>
        <dbReference type="EMBL" id="MYL82372.1"/>
    </source>
</evidence>
<name>A0A7C9MN39_9BACT</name>
<dbReference type="EMBL" id="WVUD01000004">
    <property type="protein sequence ID" value="MYL82372.1"/>
    <property type="molecule type" value="Genomic_DNA"/>
</dbReference>
<dbReference type="Gene3D" id="3.40.50.960">
    <property type="entry name" value="Lumazine/riboflavin synthase"/>
    <property type="match status" value="1"/>
</dbReference>
<feature type="binding site" evidence="9">
    <location>
        <begin position="83"/>
        <end position="85"/>
    </location>
    <ligand>
        <name>5-amino-6-(D-ribitylamino)uracil</name>
        <dbReference type="ChEBI" id="CHEBI:15934"/>
    </ligand>
</feature>
<dbReference type="NCBIfam" id="NF000812">
    <property type="entry name" value="PRK00061.1-4"/>
    <property type="match status" value="1"/>
</dbReference>
<feature type="binding site" evidence="9">
    <location>
        <position position="116"/>
    </location>
    <ligand>
        <name>5-amino-6-(D-ribitylamino)uracil</name>
        <dbReference type="ChEBI" id="CHEBI:15934"/>
    </ligand>
</feature>
<protein>
    <recommendedName>
        <fullName evidence="8 9">6,7-dimethyl-8-ribityllumazine synthase</fullName>
        <shortName evidence="9">DMRL synthase</shortName>
        <shortName evidence="9">LS</shortName>
        <shortName evidence="9">Lumazine synthase</shortName>
        <ecNumber evidence="3 9">2.5.1.78</ecNumber>
    </recommendedName>
</protein>
<dbReference type="UniPathway" id="UPA00275">
    <property type="reaction ID" value="UER00404"/>
</dbReference>
<accession>A0A7C9MN39</accession>